<proteinExistence type="inferred from homology"/>
<feature type="transmembrane region" description="Helical" evidence="8">
    <location>
        <begin position="118"/>
        <end position="141"/>
    </location>
</feature>
<comment type="caution">
    <text evidence="11">The sequence shown here is derived from an EMBL/GenBank/DDBJ whole genome shotgun (WGS) entry which is preliminary data.</text>
</comment>
<dbReference type="PANTHER" id="PTHR42929">
    <property type="entry name" value="INNER MEMBRANE ABC TRANSPORTER PERMEASE PROTEIN YDCU-RELATED-RELATED"/>
    <property type="match status" value="1"/>
</dbReference>
<evidence type="ECO:0000256" key="7">
    <source>
        <dbReference type="ARBA" id="ARBA00023136"/>
    </source>
</evidence>
<dbReference type="Proteomes" id="UP001438953">
    <property type="component" value="Unassembled WGS sequence"/>
</dbReference>
<evidence type="ECO:0000313" key="11">
    <source>
        <dbReference type="EMBL" id="MER5173796.1"/>
    </source>
</evidence>
<evidence type="ECO:0000256" key="4">
    <source>
        <dbReference type="ARBA" id="ARBA00022475"/>
    </source>
</evidence>
<evidence type="ECO:0000259" key="10">
    <source>
        <dbReference type="PROSITE" id="PS50928"/>
    </source>
</evidence>
<evidence type="ECO:0000256" key="8">
    <source>
        <dbReference type="RuleBase" id="RU363032"/>
    </source>
</evidence>
<sequence length="302" mass="33364">MSMALDDDTTEKVETDDNARKLASDERRESLRHFAFAFPVFLIIVCLVFGPVGWLFGLSFVQDGQFSLVHYERLLSGAYVAIFTQTFQVSLTVTALAILLGYPLAYLMSQSSQKLANIILLSVMVPFWTSLLVRTYAWMILLQRRGIVNDTLISLGIIDTPLRLVNNMTGTIIGMLHVMLPFMILPLYASLKQVDTTYLRAASSLGASPVRAYWSVFFPLSLPGVFAGAILVFVLSLGFYVTPALLGGGRVIMVSMKIQQNAAMYFDWGAASALGVVLLAITVLLFAVMNRFVRIERMFGGS</sequence>
<feature type="transmembrane region" description="Helical" evidence="8">
    <location>
        <begin position="262"/>
        <end position="288"/>
    </location>
</feature>
<reference evidence="11 12" key="1">
    <citation type="submission" date="2024-01" db="EMBL/GenBank/DDBJ databases">
        <authorList>
            <person name="Deng Y."/>
            <person name="Su J."/>
        </authorList>
    </citation>
    <scope>NUCLEOTIDE SEQUENCE [LARGE SCALE GENOMIC DNA]</scope>
    <source>
        <strain evidence="11 12">CPCC 100088</strain>
    </source>
</reference>
<reference evidence="11 12" key="2">
    <citation type="submission" date="2024-06" db="EMBL/GenBank/DDBJ databases">
        <title>Thioclava kandeliae sp. nov. from a rhizosphere soil sample of Kandelia candel in a mangrove.</title>
        <authorList>
            <person name="Mu T."/>
        </authorList>
    </citation>
    <scope>NUCLEOTIDE SEQUENCE [LARGE SCALE GENOMIC DNA]</scope>
    <source>
        <strain evidence="11 12">CPCC 100088</strain>
    </source>
</reference>
<dbReference type="EMBL" id="JAYWLC010000030">
    <property type="protein sequence ID" value="MER5173796.1"/>
    <property type="molecule type" value="Genomic_DNA"/>
</dbReference>
<feature type="transmembrane region" description="Helical" evidence="8">
    <location>
        <begin position="77"/>
        <end position="106"/>
    </location>
</feature>
<keyword evidence="5 8" id="KW-0812">Transmembrane</keyword>
<evidence type="ECO:0000256" key="1">
    <source>
        <dbReference type="ARBA" id="ARBA00004651"/>
    </source>
</evidence>
<feature type="domain" description="ABC transmembrane type-1" evidence="10">
    <location>
        <begin position="83"/>
        <end position="289"/>
    </location>
</feature>
<feature type="transmembrane region" description="Helical" evidence="8">
    <location>
        <begin position="212"/>
        <end position="242"/>
    </location>
</feature>
<organism evidence="11 12">
    <name type="scientific">Thioclava kandeliae</name>
    <dbReference type="NCBI Taxonomy" id="3070818"/>
    <lineage>
        <taxon>Bacteria</taxon>
        <taxon>Pseudomonadati</taxon>
        <taxon>Pseudomonadota</taxon>
        <taxon>Alphaproteobacteria</taxon>
        <taxon>Rhodobacterales</taxon>
        <taxon>Paracoccaceae</taxon>
        <taxon>Thioclava</taxon>
    </lineage>
</organism>
<comment type="subcellular location">
    <subcellularLocation>
        <location evidence="1 8">Cell membrane</location>
        <topology evidence="1 8">Multi-pass membrane protein</topology>
    </subcellularLocation>
</comment>
<evidence type="ECO:0000256" key="3">
    <source>
        <dbReference type="ARBA" id="ARBA00022448"/>
    </source>
</evidence>
<feature type="compositionally biased region" description="Basic and acidic residues" evidence="9">
    <location>
        <begin position="10"/>
        <end position="21"/>
    </location>
</feature>
<keyword evidence="3 8" id="KW-0813">Transport</keyword>
<comment type="similarity">
    <text evidence="2">Belongs to the binding-protein-dependent transport system permease family. CysTW subfamily.</text>
</comment>
<evidence type="ECO:0000313" key="12">
    <source>
        <dbReference type="Proteomes" id="UP001438953"/>
    </source>
</evidence>
<evidence type="ECO:0000256" key="6">
    <source>
        <dbReference type="ARBA" id="ARBA00022989"/>
    </source>
</evidence>
<name>A0ABV1SMH8_9RHOB</name>
<evidence type="ECO:0000256" key="9">
    <source>
        <dbReference type="SAM" id="MobiDB-lite"/>
    </source>
</evidence>
<keyword evidence="7 8" id="KW-0472">Membrane</keyword>
<feature type="transmembrane region" description="Helical" evidence="8">
    <location>
        <begin position="34"/>
        <end position="57"/>
    </location>
</feature>
<dbReference type="InterPro" id="IPR000515">
    <property type="entry name" value="MetI-like"/>
</dbReference>
<accession>A0ABV1SMH8</accession>
<dbReference type="Gene3D" id="1.10.3720.10">
    <property type="entry name" value="MetI-like"/>
    <property type="match status" value="1"/>
</dbReference>
<dbReference type="InterPro" id="IPR035906">
    <property type="entry name" value="MetI-like_sf"/>
</dbReference>
<keyword evidence="4" id="KW-1003">Cell membrane</keyword>
<dbReference type="Pfam" id="PF00528">
    <property type="entry name" value="BPD_transp_1"/>
    <property type="match status" value="1"/>
</dbReference>
<dbReference type="CDD" id="cd06261">
    <property type="entry name" value="TM_PBP2"/>
    <property type="match status" value="1"/>
</dbReference>
<dbReference type="PROSITE" id="PS50928">
    <property type="entry name" value="ABC_TM1"/>
    <property type="match status" value="1"/>
</dbReference>
<keyword evidence="6 8" id="KW-1133">Transmembrane helix</keyword>
<feature type="transmembrane region" description="Helical" evidence="8">
    <location>
        <begin position="172"/>
        <end position="191"/>
    </location>
</feature>
<keyword evidence="12" id="KW-1185">Reference proteome</keyword>
<dbReference type="PANTHER" id="PTHR42929:SF5">
    <property type="entry name" value="ABC TRANSPORTER PERMEASE PROTEIN"/>
    <property type="match status" value="1"/>
</dbReference>
<dbReference type="RefSeq" id="WP_350939107.1">
    <property type="nucleotide sequence ID" value="NZ_JAYWLC010000030.1"/>
</dbReference>
<evidence type="ECO:0000256" key="2">
    <source>
        <dbReference type="ARBA" id="ARBA00007069"/>
    </source>
</evidence>
<feature type="region of interest" description="Disordered" evidence="9">
    <location>
        <begin position="1"/>
        <end position="21"/>
    </location>
</feature>
<dbReference type="SUPFAM" id="SSF161098">
    <property type="entry name" value="MetI-like"/>
    <property type="match status" value="1"/>
</dbReference>
<gene>
    <name evidence="11" type="ORF">VSX56_18735</name>
</gene>
<protein>
    <submittedName>
        <fullName evidence="11">ABC transporter permease</fullName>
    </submittedName>
</protein>
<evidence type="ECO:0000256" key="5">
    <source>
        <dbReference type="ARBA" id="ARBA00022692"/>
    </source>
</evidence>